<dbReference type="InterPro" id="IPR036291">
    <property type="entry name" value="NAD(P)-bd_dom_sf"/>
</dbReference>
<keyword evidence="1 4" id="KW-0479">Metal-binding</keyword>
<evidence type="ECO:0000313" key="6">
    <source>
        <dbReference type="EMBL" id="SEO59341.1"/>
    </source>
</evidence>
<dbReference type="Pfam" id="PF00107">
    <property type="entry name" value="ADH_zinc_N"/>
    <property type="match status" value="1"/>
</dbReference>
<dbReference type="Proteomes" id="UP000198847">
    <property type="component" value="Unassembled WGS sequence"/>
</dbReference>
<dbReference type="InterPro" id="IPR013154">
    <property type="entry name" value="ADH-like_N"/>
</dbReference>
<dbReference type="Gene3D" id="3.90.180.10">
    <property type="entry name" value="Medium-chain alcohol dehydrogenases, catalytic domain"/>
    <property type="match status" value="1"/>
</dbReference>
<sequence length="342" mass="36788">MMKAAMFYGPENVKVEEVPVPVAGPGELVIKNQVALTCGTDVKTYVRGYPLFKPPYGFGHEAAGVVAQVGEGVVGFQVGDRVVAHNSAPCNVCFYCKQGQHSMCDHITFNQGAFAEYEKIPVAIVKQNVFHIPDTMDFADAALVEPFSCAVYGIDQIGIEAGDTVVVNGAGPIGLMFVRLAHYRGARVIATDLSDERLALAENMGAAVTINPGQAGNAVEIVRSHTENQRGVDVAIEAVGQTELWEKTINMARKGGKVLLFGGTKAGTAVSIDANLLHYSQLTIKGVFHTTPRHVQIAFDLIKNGMITARDFVGNRYPLDEIEKAILSHKSGKVIKNCIVFD</sequence>
<name>A0A1H8QZ88_9FIRM</name>
<dbReference type="InterPro" id="IPR020843">
    <property type="entry name" value="ER"/>
</dbReference>
<dbReference type="InterPro" id="IPR002328">
    <property type="entry name" value="ADH_Zn_CS"/>
</dbReference>
<dbReference type="SMART" id="SM00829">
    <property type="entry name" value="PKS_ER"/>
    <property type="match status" value="1"/>
</dbReference>
<dbReference type="InterPro" id="IPR050129">
    <property type="entry name" value="Zn_alcohol_dh"/>
</dbReference>
<dbReference type="InterPro" id="IPR011032">
    <property type="entry name" value="GroES-like_sf"/>
</dbReference>
<dbReference type="RefSeq" id="WP_245732214.1">
    <property type="nucleotide sequence ID" value="NZ_FODY01000003.1"/>
</dbReference>
<dbReference type="PANTHER" id="PTHR43401:SF2">
    <property type="entry name" value="L-THREONINE 3-DEHYDROGENASE"/>
    <property type="match status" value="1"/>
</dbReference>
<keyword evidence="3" id="KW-0560">Oxidoreductase</keyword>
<keyword evidence="2 4" id="KW-0862">Zinc</keyword>
<evidence type="ECO:0000256" key="4">
    <source>
        <dbReference type="RuleBase" id="RU361277"/>
    </source>
</evidence>
<dbReference type="PANTHER" id="PTHR43401">
    <property type="entry name" value="L-THREONINE 3-DEHYDROGENASE"/>
    <property type="match status" value="1"/>
</dbReference>
<keyword evidence="7" id="KW-1185">Reference proteome</keyword>
<evidence type="ECO:0000313" key="7">
    <source>
        <dbReference type="Proteomes" id="UP000198847"/>
    </source>
</evidence>
<dbReference type="InterPro" id="IPR013149">
    <property type="entry name" value="ADH-like_C"/>
</dbReference>
<dbReference type="EMBL" id="FODY01000003">
    <property type="protein sequence ID" value="SEO59341.1"/>
    <property type="molecule type" value="Genomic_DNA"/>
</dbReference>
<dbReference type="Pfam" id="PF08240">
    <property type="entry name" value="ADH_N"/>
    <property type="match status" value="1"/>
</dbReference>
<dbReference type="SUPFAM" id="SSF50129">
    <property type="entry name" value="GroES-like"/>
    <property type="match status" value="1"/>
</dbReference>
<evidence type="ECO:0000256" key="3">
    <source>
        <dbReference type="ARBA" id="ARBA00023002"/>
    </source>
</evidence>
<comment type="similarity">
    <text evidence="4">Belongs to the zinc-containing alcohol dehydrogenase family.</text>
</comment>
<dbReference type="GO" id="GO:0008270">
    <property type="term" value="F:zinc ion binding"/>
    <property type="evidence" value="ECO:0007669"/>
    <property type="project" value="InterPro"/>
</dbReference>
<dbReference type="AlphaFoldDB" id="A0A1H8QZ88"/>
<proteinExistence type="inferred from homology"/>
<evidence type="ECO:0000256" key="1">
    <source>
        <dbReference type="ARBA" id="ARBA00022723"/>
    </source>
</evidence>
<dbReference type="PROSITE" id="PS00059">
    <property type="entry name" value="ADH_ZINC"/>
    <property type="match status" value="1"/>
</dbReference>
<dbReference type="Gene3D" id="3.40.50.720">
    <property type="entry name" value="NAD(P)-binding Rossmann-like Domain"/>
    <property type="match status" value="1"/>
</dbReference>
<comment type="cofactor">
    <cofactor evidence="4">
        <name>Zn(2+)</name>
        <dbReference type="ChEBI" id="CHEBI:29105"/>
    </cofactor>
</comment>
<reference evidence="6 7" key="1">
    <citation type="submission" date="2016-10" db="EMBL/GenBank/DDBJ databases">
        <authorList>
            <person name="de Groot N.N."/>
        </authorList>
    </citation>
    <scope>NUCLEOTIDE SEQUENCE [LARGE SCALE GENOMIC DNA]</scope>
    <source>
        <strain evidence="6 7">DSM 13305</strain>
    </source>
</reference>
<protein>
    <submittedName>
        <fullName evidence="6">L-iditol 2-dehydrogenase</fullName>
    </submittedName>
</protein>
<organism evidence="6 7">
    <name type="scientific">Propionispora vibrioides</name>
    <dbReference type="NCBI Taxonomy" id="112903"/>
    <lineage>
        <taxon>Bacteria</taxon>
        <taxon>Bacillati</taxon>
        <taxon>Bacillota</taxon>
        <taxon>Negativicutes</taxon>
        <taxon>Selenomonadales</taxon>
        <taxon>Sporomusaceae</taxon>
        <taxon>Propionispora</taxon>
    </lineage>
</organism>
<dbReference type="SUPFAM" id="SSF51735">
    <property type="entry name" value="NAD(P)-binding Rossmann-fold domains"/>
    <property type="match status" value="1"/>
</dbReference>
<dbReference type="STRING" id="112903.SAMN04490178_103107"/>
<gene>
    <name evidence="6" type="ORF">SAMN04490178_103107</name>
</gene>
<dbReference type="GO" id="GO:0016491">
    <property type="term" value="F:oxidoreductase activity"/>
    <property type="evidence" value="ECO:0007669"/>
    <property type="project" value="UniProtKB-KW"/>
</dbReference>
<evidence type="ECO:0000259" key="5">
    <source>
        <dbReference type="SMART" id="SM00829"/>
    </source>
</evidence>
<feature type="domain" description="Enoyl reductase (ER)" evidence="5">
    <location>
        <begin position="9"/>
        <end position="339"/>
    </location>
</feature>
<evidence type="ECO:0000256" key="2">
    <source>
        <dbReference type="ARBA" id="ARBA00022833"/>
    </source>
</evidence>
<accession>A0A1H8QZ88</accession>